<protein>
    <submittedName>
        <fullName evidence="5">Transcriptional regulator, DeoR family</fullName>
    </submittedName>
</protein>
<keyword evidence="2" id="KW-0238">DNA-binding</keyword>
<feature type="domain" description="HTH deoR-type" evidence="4">
    <location>
        <begin position="3"/>
        <end position="58"/>
    </location>
</feature>
<dbReference type="SUPFAM" id="SSF100950">
    <property type="entry name" value="NagB/RpiA/CoA transferase-like"/>
    <property type="match status" value="1"/>
</dbReference>
<dbReference type="PATRIC" id="fig|743719.3.peg.5882"/>
<dbReference type="InterPro" id="IPR036390">
    <property type="entry name" value="WH_DNA-bd_sf"/>
</dbReference>
<organism evidence="5 6">
    <name type="scientific">Paenibacillus lactis 154</name>
    <dbReference type="NCBI Taxonomy" id="743719"/>
    <lineage>
        <taxon>Bacteria</taxon>
        <taxon>Bacillati</taxon>
        <taxon>Bacillota</taxon>
        <taxon>Bacilli</taxon>
        <taxon>Bacillales</taxon>
        <taxon>Paenibacillaceae</taxon>
        <taxon>Paenibacillus</taxon>
    </lineage>
</organism>
<dbReference type="AlphaFoldDB" id="G4HP74"/>
<dbReference type="Gene3D" id="1.10.10.10">
    <property type="entry name" value="Winged helix-like DNA-binding domain superfamily/Winged helix DNA-binding domain"/>
    <property type="match status" value="1"/>
</dbReference>
<dbReference type="Pfam" id="PF08220">
    <property type="entry name" value="HTH_DeoR"/>
    <property type="match status" value="1"/>
</dbReference>
<dbReference type="PROSITE" id="PS51000">
    <property type="entry name" value="HTH_DEOR_2"/>
    <property type="match status" value="1"/>
</dbReference>
<dbReference type="PRINTS" id="PR00037">
    <property type="entry name" value="HTHLACR"/>
</dbReference>
<dbReference type="PROSITE" id="PS00894">
    <property type="entry name" value="HTH_DEOR_1"/>
    <property type="match status" value="1"/>
</dbReference>
<dbReference type="Gene3D" id="3.40.50.1360">
    <property type="match status" value="1"/>
</dbReference>
<sequence>MFPLERQQKIIELLTIRKVMKITELTDELKISVDTLRRDLNILTDQGRIEKIYGGVKLAESRFGESSMDERMVSHLEEKDRIARRCSEFVAEGDCIYIDSGSTTYQIAKYVKLRKKLTVVTNSLPVAMELMDSDVELIMIGGKIRREEQSVVAYEYIFNFHELNVQKAFICCSGITIERGISDYNLEEAITRKKMIELSKEVYVMADNTKFGKDVTVSIASLDKIDCIVTDSNVNRGFIPKFKKTGTELVIAEM</sequence>
<dbReference type="OrthoDB" id="9797223at2"/>
<dbReference type="PANTHER" id="PTHR30363">
    <property type="entry name" value="HTH-TYPE TRANSCRIPTIONAL REGULATOR SRLR-RELATED"/>
    <property type="match status" value="1"/>
</dbReference>
<evidence type="ECO:0000259" key="4">
    <source>
        <dbReference type="PROSITE" id="PS51000"/>
    </source>
</evidence>
<reference evidence="5 6" key="1">
    <citation type="submission" date="2011-09" db="EMBL/GenBank/DDBJ databases">
        <title>The draft genome of Paenibacillus lactis 154.</title>
        <authorList>
            <consortium name="US DOE Joint Genome Institute (JGI-PGF)"/>
            <person name="Lucas S."/>
            <person name="Han J."/>
            <person name="Lapidus A."/>
            <person name="Cheng J.-F."/>
            <person name="Goodwin L."/>
            <person name="Pitluck S."/>
            <person name="Peters L."/>
            <person name="Land M.L."/>
            <person name="Hauser L."/>
            <person name="Siebers A."/>
            <person name="Thelen M."/>
            <person name="Hugenholtz P."/>
            <person name="Allgaier M."/>
            <person name="Woyke T.J."/>
        </authorList>
    </citation>
    <scope>NUCLEOTIDE SEQUENCE [LARGE SCALE GENOMIC DNA]</scope>
    <source>
        <strain evidence="5 6">154</strain>
    </source>
</reference>
<dbReference type="SUPFAM" id="SSF46785">
    <property type="entry name" value="Winged helix' DNA-binding domain"/>
    <property type="match status" value="1"/>
</dbReference>
<dbReference type="SMART" id="SM01134">
    <property type="entry name" value="DeoRC"/>
    <property type="match status" value="1"/>
</dbReference>
<dbReference type="InterPro" id="IPR018356">
    <property type="entry name" value="Tscrpt_reg_HTH_DeoR_CS"/>
</dbReference>
<gene>
    <name evidence="5" type="ORF">PaelaDRAFT_5785</name>
</gene>
<dbReference type="STRING" id="743719.PaelaDRAFT_5785"/>
<evidence type="ECO:0000256" key="3">
    <source>
        <dbReference type="ARBA" id="ARBA00023163"/>
    </source>
</evidence>
<dbReference type="InterPro" id="IPR050313">
    <property type="entry name" value="Carb_Metab_HTH_regulators"/>
</dbReference>
<keyword evidence="1" id="KW-0805">Transcription regulation</keyword>
<dbReference type="EMBL" id="AGIP01000024">
    <property type="protein sequence ID" value="EHB48911.1"/>
    <property type="molecule type" value="Genomic_DNA"/>
</dbReference>
<dbReference type="InterPro" id="IPR037171">
    <property type="entry name" value="NagB/RpiA_transferase-like"/>
</dbReference>
<dbReference type="GO" id="GO:0003700">
    <property type="term" value="F:DNA-binding transcription factor activity"/>
    <property type="evidence" value="ECO:0007669"/>
    <property type="project" value="InterPro"/>
</dbReference>
<dbReference type="SMART" id="SM00420">
    <property type="entry name" value="HTH_DEOR"/>
    <property type="match status" value="1"/>
</dbReference>
<evidence type="ECO:0000256" key="1">
    <source>
        <dbReference type="ARBA" id="ARBA00023015"/>
    </source>
</evidence>
<dbReference type="InterPro" id="IPR014036">
    <property type="entry name" value="DeoR-like_C"/>
</dbReference>
<dbReference type="eggNOG" id="COG1349">
    <property type="taxonomic scope" value="Bacteria"/>
</dbReference>
<dbReference type="Proteomes" id="UP000003891">
    <property type="component" value="Unassembled WGS sequence"/>
</dbReference>
<dbReference type="InterPro" id="IPR001034">
    <property type="entry name" value="DeoR_HTH"/>
</dbReference>
<dbReference type="PANTHER" id="PTHR30363:SF44">
    <property type="entry name" value="AGA OPERON TRANSCRIPTIONAL REPRESSOR-RELATED"/>
    <property type="match status" value="1"/>
</dbReference>
<proteinExistence type="predicted"/>
<evidence type="ECO:0000313" key="6">
    <source>
        <dbReference type="Proteomes" id="UP000003891"/>
    </source>
</evidence>
<evidence type="ECO:0000256" key="2">
    <source>
        <dbReference type="ARBA" id="ARBA00023125"/>
    </source>
</evidence>
<keyword evidence="3" id="KW-0804">Transcription</keyword>
<name>G4HP74_9BACL</name>
<dbReference type="Pfam" id="PF00455">
    <property type="entry name" value="DeoRC"/>
    <property type="match status" value="1"/>
</dbReference>
<accession>G4HP74</accession>
<evidence type="ECO:0000313" key="5">
    <source>
        <dbReference type="EMBL" id="EHB48911.1"/>
    </source>
</evidence>
<dbReference type="GO" id="GO:0003677">
    <property type="term" value="F:DNA binding"/>
    <property type="evidence" value="ECO:0007669"/>
    <property type="project" value="UniProtKB-KW"/>
</dbReference>
<dbReference type="InterPro" id="IPR036388">
    <property type="entry name" value="WH-like_DNA-bd_sf"/>
</dbReference>